<dbReference type="PANTHER" id="PTHR43407">
    <property type="entry name" value="GLUTAMINE SYNTHETASE"/>
    <property type="match status" value="1"/>
</dbReference>
<evidence type="ECO:0000313" key="9">
    <source>
        <dbReference type="EMBL" id="KAK7101132.1"/>
    </source>
</evidence>
<dbReference type="EMBL" id="JBAMIC010000011">
    <property type="protein sequence ID" value="KAK7101132.1"/>
    <property type="molecule type" value="Genomic_DNA"/>
</dbReference>
<dbReference type="Gene3D" id="3.10.20.70">
    <property type="entry name" value="Glutamine synthetase, N-terminal domain"/>
    <property type="match status" value="1"/>
</dbReference>
<dbReference type="SMART" id="SM01230">
    <property type="entry name" value="Gln-synt_C"/>
    <property type="match status" value="1"/>
</dbReference>
<dbReference type="GO" id="GO:0016020">
    <property type="term" value="C:membrane"/>
    <property type="evidence" value="ECO:0007669"/>
    <property type="project" value="TreeGrafter"/>
</dbReference>
<evidence type="ECO:0000259" key="8">
    <source>
        <dbReference type="PROSITE" id="PS51987"/>
    </source>
</evidence>
<proteinExistence type="inferred from homology"/>
<dbReference type="GO" id="GO:0004356">
    <property type="term" value="F:glutamine synthetase activity"/>
    <property type="evidence" value="ECO:0007669"/>
    <property type="project" value="InterPro"/>
</dbReference>
<dbReference type="Gene3D" id="3.30.590.10">
    <property type="entry name" value="Glutamine synthetase/guanido kinase, catalytic domain"/>
    <property type="match status" value="1"/>
</dbReference>
<evidence type="ECO:0000256" key="2">
    <source>
        <dbReference type="ARBA" id="ARBA00037583"/>
    </source>
</evidence>
<dbReference type="InterPro" id="IPR036651">
    <property type="entry name" value="Gln_synt_N_sf"/>
</dbReference>
<dbReference type="Proteomes" id="UP001374579">
    <property type="component" value="Unassembled WGS sequence"/>
</dbReference>
<dbReference type="PANTHER" id="PTHR43407:SF1">
    <property type="entry name" value="LENGSIN"/>
    <property type="match status" value="1"/>
</dbReference>
<accession>A0AAN9GAM8</accession>
<evidence type="ECO:0000256" key="1">
    <source>
        <dbReference type="ARBA" id="ARBA00009897"/>
    </source>
</evidence>
<dbReference type="AlphaFoldDB" id="A0AAN9GAM8"/>
<evidence type="ECO:0000256" key="3">
    <source>
        <dbReference type="ARBA" id="ARBA00038790"/>
    </source>
</evidence>
<sequence length="447" mass="50344">MADASTIDENKGSQGELNTLDYVFFVIPDINGIPRGQIIPHEFVKEKMENGLYLPFGALFMGPYSEHAEDMDMFLTEKNGTWTADPSTLQVTPWSDHKSRTTGMVLCDLTGEGVAEGADTRQMVKRLLDKLWNDHSLILKSAFEFEFNVFKMDDGTPLGSNHERYLDLRSVQPEMDVLLELHQELQQAGIHITAMAPELGAGQWELNVEPSEGLTSADLAFHVRNAVKVFFRRRRFEATFMTVPQLGPFNNLHFNHSLWTADGQNVMKDDVKDNAISELALRWNAGLLRHARALTALCCPTVNCYRSLEFSDDYSSRADWSVENRDTMTRFKVAKGNVFLESRLGTGPVSSYLLIAAHLVAGMSGLEQEVTSPPPRDPTAQLLPASLDEALHALEKDDVMKEGLGQRFVSNYVTAKRYCEVKPYAELACDSDEEKLQYERRKFITSF</sequence>
<feature type="domain" description="GS catalytic" evidence="8">
    <location>
        <begin position="120"/>
        <end position="447"/>
    </location>
</feature>
<evidence type="ECO:0000256" key="5">
    <source>
        <dbReference type="ARBA" id="ARBA00042675"/>
    </source>
</evidence>
<evidence type="ECO:0000256" key="6">
    <source>
        <dbReference type="PROSITE-ProRule" id="PRU01331"/>
    </source>
</evidence>
<dbReference type="PROSITE" id="PS51987">
    <property type="entry name" value="GS_CATALYTIC"/>
    <property type="match status" value="1"/>
</dbReference>
<comment type="function">
    <text evidence="2">May act as a component of the cytoskeleton or as a chaperone for the reorganization of intermediate filament proteins during terminal differentiation in the lens. Does not seem to have enzymatic activity.</text>
</comment>
<comment type="similarity">
    <text evidence="1 6 7">Belongs to the glutamine synthetase family.</text>
</comment>
<comment type="subunit">
    <text evidence="3">Dodecamer. Interacts with BFSP2 and VIM.</text>
</comment>
<dbReference type="SUPFAM" id="SSF54368">
    <property type="entry name" value="Glutamine synthetase, N-terminal domain"/>
    <property type="match status" value="1"/>
</dbReference>
<evidence type="ECO:0000256" key="4">
    <source>
        <dbReference type="ARBA" id="ARBA00039404"/>
    </source>
</evidence>
<evidence type="ECO:0000256" key="7">
    <source>
        <dbReference type="RuleBase" id="RU000384"/>
    </source>
</evidence>
<dbReference type="GO" id="GO:0005737">
    <property type="term" value="C:cytoplasm"/>
    <property type="evidence" value="ECO:0007669"/>
    <property type="project" value="TreeGrafter"/>
</dbReference>
<evidence type="ECO:0000313" key="10">
    <source>
        <dbReference type="Proteomes" id="UP001374579"/>
    </source>
</evidence>
<dbReference type="InterPro" id="IPR008146">
    <property type="entry name" value="Gln_synth_cat_dom"/>
</dbReference>
<name>A0AAN9GAM8_9CAEN</name>
<organism evidence="9 10">
    <name type="scientific">Littorina saxatilis</name>
    <dbReference type="NCBI Taxonomy" id="31220"/>
    <lineage>
        <taxon>Eukaryota</taxon>
        <taxon>Metazoa</taxon>
        <taxon>Spiralia</taxon>
        <taxon>Lophotrochozoa</taxon>
        <taxon>Mollusca</taxon>
        <taxon>Gastropoda</taxon>
        <taxon>Caenogastropoda</taxon>
        <taxon>Littorinimorpha</taxon>
        <taxon>Littorinoidea</taxon>
        <taxon>Littorinidae</taxon>
        <taxon>Littorina</taxon>
    </lineage>
</organism>
<keyword evidence="10" id="KW-1185">Reference proteome</keyword>
<dbReference type="Pfam" id="PF00120">
    <property type="entry name" value="Gln-synt_C"/>
    <property type="match status" value="1"/>
</dbReference>
<dbReference type="InterPro" id="IPR014746">
    <property type="entry name" value="Gln_synth/guanido_kin_cat_dom"/>
</dbReference>
<gene>
    <name evidence="9" type="ORF">V1264_023970</name>
</gene>
<dbReference type="SUPFAM" id="SSF55931">
    <property type="entry name" value="Glutamine synthetase/guanido kinase"/>
    <property type="match status" value="1"/>
</dbReference>
<comment type="caution">
    <text evidence="9">The sequence shown here is derived from an EMBL/GenBank/DDBJ whole genome shotgun (WGS) entry which is preliminary data.</text>
</comment>
<protein>
    <recommendedName>
        <fullName evidence="4">Lengsin</fullName>
    </recommendedName>
    <alternativeName>
        <fullName evidence="5">Glutamate-ammonia ligase domain-containing protein 1</fullName>
    </alternativeName>
</protein>
<dbReference type="GO" id="GO:0006542">
    <property type="term" value="P:glutamine biosynthetic process"/>
    <property type="evidence" value="ECO:0007669"/>
    <property type="project" value="InterPro"/>
</dbReference>
<reference evidence="9 10" key="1">
    <citation type="submission" date="2024-02" db="EMBL/GenBank/DDBJ databases">
        <title>Chromosome-scale genome assembly of the rough periwinkle Littorina saxatilis.</title>
        <authorList>
            <person name="De Jode A."/>
            <person name="Faria R."/>
            <person name="Formenti G."/>
            <person name="Sims Y."/>
            <person name="Smith T.P."/>
            <person name="Tracey A."/>
            <person name="Wood J.M.D."/>
            <person name="Zagrodzka Z.B."/>
            <person name="Johannesson K."/>
            <person name="Butlin R.K."/>
            <person name="Leder E.H."/>
        </authorList>
    </citation>
    <scope>NUCLEOTIDE SEQUENCE [LARGE SCALE GENOMIC DNA]</scope>
    <source>
        <strain evidence="9">Snail1</strain>
        <tissue evidence="9">Muscle</tissue>
    </source>
</reference>